<evidence type="ECO:0000313" key="1">
    <source>
        <dbReference type="EMBL" id="KAJ0026402.1"/>
    </source>
</evidence>
<gene>
    <name evidence="1" type="ORF">Pint_08085</name>
</gene>
<accession>A0ACC0Y0L2</accession>
<evidence type="ECO:0000313" key="2">
    <source>
        <dbReference type="Proteomes" id="UP001163603"/>
    </source>
</evidence>
<organism evidence="1 2">
    <name type="scientific">Pistacia integerrima</name>
    <dbReference type="NCBI Taxonomy" id="434235"/>
    <lineage>
        <taxon>Eukaryota</taxon>
        <taxon>Viridiplantae</taxon>
        <taxon>Streptophyta</taxon>
        <taxon>Embryophyta</taxon>
        <taxon>Tracheophyta</taxon>
        <taxon>Spermatophyta</taxon>
        <taxon>Magnoliopsida</taxon>
        <taxon>eudicotyledons</taxon>
        <taxon>Gunneridae</taxon>
        <taxon>Pentapetalae</taxon>
        <taxon>rosids</taxon>
        <taxon>malvids</taxon>
        <taxon>Sapindales</taxon>
        <taxon>Anacardiaceae</taxon>
        <taxon>Pistacia</taxon>
    </lineage>
</organism>
<name>A0ACC0Y0L2_9ROSI</name>
<protein>
    <submittedName>
        <fullName evidence="1">Uncharacterized protein</fullName>
    </submittedName>
</protein>
<proteinExistence type="predicted"/>
<sequence>MKISKIETVSDSGGKVNEEEHDYNNDLRLARRLKRRRIASENFRLTCGSHKASKQTINSDIKNNKNKGSVAEVVLLDSDHEGFLNDMAQEFDVDSDAGCADNVNGVDKDDVGEVLDPHYMIFLENLKEDGKSFVLELALGNGTSIVVRYEEENDSRNGLGMENLEDHQSEQNIETENILRSQLDKENNENPRVLRSNLARQMTESRGTVLRSNSRWRKTETRRQNLWGTSGREANGSSSILNDVVEREKTQSSRTLRSNPRREDNGNVSILNVVKKEKTESPRTLRNNLRRENNKTRTILHGVVKREKVENSRPRRNVSRGEDRKTQNGLRDVETIDKKSLMAMENVKTEAKGHVSCSANDFSGKRCRSNFVDKSYLRFANSLMKDGQNFLCTPEGGNKMAKDGDDGSSSDSEVIILDNDPILNGKSTPFESSKFCAPCVVIDDEGIMECHGSKQSQFRETLMAKLQMPFDNKECDALFRDASQRKPKQGARELRGRTVVFPADSDMPSYLELHDSKFINMHLFSLGLAKKVNQAGRDRRKILNLLRGFFYWLKNLSKEGAFLPWMDSQCLSTLPPV</sequence>
<comment type="caution">
    <text evidence="1">The sequence shown here is derived from an EMBL/GenBank/DDBJ whole genome shotgun (WGS) entry which is preliminary data.</text>
</comment>
<dbReference type="Proteomes" id="UP001163603">
    <property type="component" value="Chromosome 10"/>
</dbReference>
<keyword evidence="2" id="KW-1185">Reference proteome</keyword>
<dbReference type="EMBL" id="CM047745">
    <property type="protein sequence ID" value="KAJ0026402.1"/>
    <property type="molecule type" value="Genomic_DNA"/>
</dbReference>
<reference evidence="2" key="1">
    <citation type="journal article" date="2023" name="G3 (Bethesda)">
        <title>Genome assembly and association tests identify interacting loci associated with vigor, precocity, and sex in interspecific pistachio rootstocks.</title>
        <authorList>
            <person name="Palmer W."/>
            <person name="Jacygrad E."/>
            <person name="Sagayaradj S."/>
            <person name="Cavanaugh K."/>
            <person name="Han R."/>
            <person name="Bertier L."/>
            <person name="Beede B."/>
            <person name="Kafkas S."/>
            <person name="Golino D."/>
            <person name="Preece J."/>
            <person name="Michelmore R."/>
        </authorList>
    </citation>
    <scope>NUCLEOTIDE SEQUENCE [LARGE SCALE GENOMIC DNA]</scope>
</reference>